<accession>A0A9Q3GCL4</accession>
<dbReference type="Proteomes" id="UP000765509">
    <property type="component" value="Unassembled WGS sequence"/>
</dbReference>
<proteinExistence type="predicted"/>
<dbReference type="AlphaFoldDB" id="A0A9Q3GCL4"/>
<sequence>MRKRLGKHFLMASGDFQRPFLDSVQSKAILGPSYLMAKMWLWTHLEFGANEVPLGPIGFRPKGAYRPRAVEALGGLNGPKPPNERGCARGPGAGLRGQIPLEGKETPQAQNWLHWPGVQQGVELAKQANGQEKMGVTKGLLKPSEANWPYIG</sequence>
<gene>
    <name evidence="1" type="ORF">O181_002205</name>
</gene>
<comment type="caution">
    <text evidence="1">The sequence shown here is derived from an EMBL/GenBank/DDBJ whole genome shotgun (WGS) entry which is preliminary data.</text>
</comment>
<evidence type="ECO:0000313" key="2">
    <source>
        <dbReference type="Proteomes" id="UP000765509"/>
    </source>
</evidence>
<evidence type="ECO:0000313" key="1">
    <source>
        <dbReference type="EMBL" id="MBW0462490.1"/>
    </source>
</evidence>
<keyword evidence="2" id="KW-1185">Reference proteome</keyword>
<organism evidence="1 2">
    <name type="scientific">Austropuccinia psidii MF-1</name>
    <dbReference type="NCBI Taxonomy" id="1389203"/>
    <lineage>
        <taxon>Eukaryota</taxon>
        <taxon>Fungi</taxon>
        <taxon>Dikarya</taxon>
        <taxon>Basidiomycota</taxon>
        <taxon>Pucciniomycotina</taxon>
        <taxon>Pucciniomycetes</taxon>
        <taxon>Pucciniales</taxon>
        <taxon>Sphaerophragmiaceae</taxon>
        <taxon>Austropuccinia</taxon>
    </lineage>
</organism>
<protein>
    <submittedName>
        <fullName evidence="1">Uncharacterized protein</fullName>
    </submittedName>
</protein>
<name>A0A9Q3GCL4_9BASI</name>
<reference evidence="1" key="1">
    <citation type="submission" date="2021-03" db="EMBL/GenBank/DDBJ databases">
        <title>Draft genome sequence of rust myrtle Austropuccinia psidii MF-1, a brazilian biotype.</title>
        <authorList>
            <person name="Quecine M.C."/>
            <person name="Pachon D.M.R."/>
            <person name="Bonatelli M.L."/>
            <person name="Correr F.H."/>
            <person name="Franceschini L.M."/>
            <person name="Leite T.F."/>
            <person name="Margarido G.R.A."/>
            <person name="Almeida C.A."/>
            <person name="Ferrarezi J.A."/>
            <person name="Labate C.A."/>
        </authorList>
    </citation>
    <scope>NUCLEOTIDE SEQUENCE</scope>
    <source>
        <strain evidence="1">MF-1</strain>
    </source>
</reference>
<dbReference type="EMBL" id="AVOT02000361">
    <property type="protein sequence ID" value="MBW0462490.1"/>
    <property type="molecule type" value="Genomic_DNA"/>
</dbReference>